<name>A0A813JQK5_POLGL</name>
<proteinExistence type="predicted"/>
<accession>A0A813JQK5</accession>
<reference evidence="1" key="1">
    <citation type="submission" date="2021-02" db="EMBL/GenBank/DDBJ databases">
        <authorList>
            <person name="Dougan E. K."/>
            <person name="Rhodes N."/>
            <person name="Thang M."/>
            <person name="Chan C."/>
        </authorList>
    </citation>
    <scope>NUCLEOTIDE SEQUENCE</scope>
</reference>
<comment type="caution">
    <text evidence="1">The sequence shown here is derived from an EMBL/GenBank/DDBJ whole genome shotgun (WGS) entry which is preliminary data.</text>
</comment>
<evidence type="ECO:0000313" key="2">
    <source>
        <dbReference type="Proteomes" id="UP000626109"/>
    </source>
</evidence>
<evidence type="ECO:0000313" key="1">
    <source>
        <dbReference type="EMBL" id="CAE8686213.1"/>
    </source>
</evidence>
<dbReference type="Proteomes" id="UP000626109">
    <property type="component" value="Unassembled WGS sequence"/>
</dbReference>
<protein>
    <submittedName>
        <fullName evidence="1">Uncharacterized protein</fullName>
    </submittedName>
</protein>
<dbReference type="AlphaFoldDB" id="A0A813JQK5"/>
<sequence length="100" mass="11247">MHFNDASAFHLHSSYKHPNSWPRLRDILPFVCEVTLSTQTEQSRIIVERLLLACFQTPRSTHAQSKGASILLYLVLGNLGGVTDMSRGTSKRILSRRSHG</sequence>
<gene>
    <name evidence="1" type="ORF">PGLA2088_LOCUS24870</name>
</gene>
<dbReference type="EMBL" id="CAJNNW010026549">
    <property type="protein sequence ID" value="CAE8686213.1"/>
    <property type="molecule type" value="Genomic_DNA"/>
</dbReference>
<organism evidence="1 2">
    <name type="scientific">Polarella glacialis</name>
    <name type="common">Dinoflagellate</name>
    <dbReference type="NCBI Taxonomy" id="89957"/>
    <lineage>
        <taxon>Eukaryota</taxon>
        <taxon>Sar</taxon>
        <taxon>Alveolata</taxon>
        <taxon>Dinophyceae</taxon>
        <taxon>Suessiales</taxon>
        <taxon>Suessiaceae</taxon>
        <taxon>Polarella</taxon>
    </lineage>
</organism>